<dbReference type="EMBL" id="CAJFCJ010000019">
    <property type="protein sequence ID" value="CAD5123939.1"/>
    <property type="molecule type" value="Genomic_DNA"/>
</dbReference>
<dbReference type="Proteomes" id="UP000549394">
    <property type="component" value="Unassembled WGS sequence"/>
</dbReference>
<sequence length="174" mass="20439">MAYLAQRYSLNKLSVICCKSLSDILNCENACEILKTSIWLDKEKLKRDCKNLIAENTDFCFKTKSFLESDRRTIKEILSLDSMTIREVEVFKHIMKWARNKILQRNNDKTLRDIVGDGIHLIRFPTMTNSEFAKHVIPYEVLVECEQLDIFRAIGDDQFHAIGFIHEPRRLIEK</sequence>
<accession>A0A7I8W5V4</accession>
<gene>
    <name evidence="2" type="ORF">DGYR_LOCUS11566</name>
</gene>
<name>A0A7I8W5V4_9ANNE</name>
<dbReference type="Pfam" id="PF07707">
    <property type="entry name" value="BACK"/>
    <property type="match status" value="1"/>
</dbReference>
<comment type="caution">
    <text evidence="2">The sequence shown here is derived from an EMBL/GenBank/DDBJ whole genome shotgun (WGS) entry which is preliminary data.</text>
</comment>
<evidence type="ECO:0000259" key="1">
    <source>
        <dbReference type="Pfam" id="PF07707"/>
    </source>
</evidence>
<dbReference type="Gene3D" id="1.25.40.420">
    <property type="match status" value="1"/>
</dbReference>
<organism evidence="2 3">
    <name type="scientific">Dimorphilus gyrociliatus</name>
    <dbReference type="NCBI Taxonomy" id="2664684"/>
    <lineage>
        <taxon>Eukaryota</taxon>
        <taxon>Metazoa</taxon>
        <taxon>Spiralia</taxon>
        <taxon>Lophotrochozoa</taxon>
        <taxon>Annelida</taxon>
        <taxon>Polychaeta</taxon>
        <taxon>Polychaeta incertae sedis</taxon>
        <taxon>Dinophilidae</taxon>
        <taxon>Dimorphilus</taxon>
    </lineage>
</organism>
<dbReference type="PANTHER" id="PTHR45774:SF3">
    <property type="entry name" value="BTB (POZ) DOMAIN-CONTAINING 2B-RELATED"/>
    <property type="match status" value="1"/>
</dbReference>
<evidence type="ECO:0000313" key="3">
    <source>
        <dbReference type="Proteomes" id="UP000549394"/>
    </source>
</evidence>
<dbReference type="PANTHER" id="PTHR45774">
    <property type="entry name" value="BTB/POZ DOMAIN-CONTAINING"/>
    <property type="match status" value="1"/>
</dbReference>
<protein>
    <recommendedName>
        <fullName evidence="1">BACK domain-containing protein</fullName>
    </recommendedName>
</protein>
<dbReference type="OrthoDB" id="9979965at2759"/>
<evidence type="ECO:0000313" key="2">
    <source>
        <dbReference type="EMBL" id="CAD5123939.1"/>
    </source>
</evidence>
<feature type="domain" description="BACK" evidence="1">
    <location>
        <begin position="31"/>
        <end position="136"/>
    </location>
</feature>
<dbReference type="AlphaFoldDB" id="A0A7I8W5V4"/>
<proteinExistence type="predicted"/>
<keyword evidence="3" id="KW-1185">Reference proteome</keyword>
<dbReference type="InterPro" id="IPR011705">
    <property type="entry name" value="BACK"/>
</dbReference>
<reference evidence="2 3" key="1">
    <citation type="submission" date="2020-08" db="EMBL/GenBank/DDBJ databases">
        <authorList>
            <person name="Hejnol A."/>
        </authorList>
    </citation>
    <scope>NUCLEOTIDE SEQUENCE [LARGE SCALE GENOMIC DNA]</scope>
</reference>